<dbReference type="InterPro" id="IPR036388">
    <property type="entry name" value="WH-like_DNA-bd_sf"/>
</dbReference>
<organism evidence="2 3">
    <name type="scientific">Cinnamomum micranthum f. kanehirae</name>
    <dbReference type="NCBI Taxonomy" id="337451"/>
    <lineage>
        <taxon>Eukaryota</taxon>
        <taxon>Viridiplantae</taxon>
        <taxon>Streptophyta</taxon>
        <taxon>Embryophyta</taxon>
        <taxon>Tracheophyta</taxon>
        <taxon>Spermatophyta</taxon>
        <taxon>Magnoliopsida</taxon>
        <taxon>Magnoliidae</taxon>
        <taxon>Laurales</taxon>
        <taxon>Lauraceae</taxon>
        <taxon>Cinnamomum</taxon>
    </lineage>
</organism>
<protein>
    <submittedName>
        <fullName evidence="2">Trans-resveratrol di-O-methyltransferase</fullName>
    </submittedName>
</protein>
<name>A0A3S3PFM7_9MAGN</name>
<gene>
    <name evidence="2" type="ORF">CKAN_01869000</name>
</gene>
<keyword evidence="2" id="KW-0489">Methyltransferase</keyword>
<dbReference type="Proteomes" id="UP000283530">
    <property type="component" value="Unassembled WGS sequence"/>
</dbReference>
<evidence type="ECO:0000313" key="2">
    <source>
        <dbReference type="EMBL" id="RWR89626.1"/>
    </source>
</evidence>
<sequence>MALNCAVELGIPDISHNHGRPMTLMFIRPTITNRFMTGGLRTVVFCGRDIKHLLVLLGFFALQKNEDGEEGYVLTPSSSRHHSC</sequence>
<proteinExistence type="predicted"/>
<dbReference type="GO" id="GO:0008168">
    <property type="term" value="F:methyltransferase activity"/>
    <property type="evidence" value="ECO:0007669"/>
    <property type="project" value="UniProtKB-KW"/>
</dbReference>
<keyword evidence="3" id="KW-1185">Reference proteome</keyword>
<comment type="caution">
    <text evidence="2">The sequence shown here is derived from an EMBL/GenBank/DDBJ whole genome shotgun (WGS) entry which is preliminary data.</text>
</comment>
<dbReference type="Pfam" id="PF08100">
    <property type="entry name" value="Dimerisation"/>
    <property type="match status" value="1"/>
</dbReference>
<dbReference type="GO" id="GO:0046983">
    <property type="term" value="F:protein dimerization activity"/>
    <property type="evidence" value="ECO:0007669"/>
    <property type="project" value="InterPro"/>
</dbReference>
<dbReference type="EMBL" id="QPKB01000007">
    <property type="protein sequence ID" value="RWR89626.1"/>
    <property type="molecule type" value="Genomic_DNA"/>
</dbReference>
<dbReference type="OrthoDB" id="2410195at2759"/>
<accession>A0A3S3PFM7</accession>
<keyword evidence="2" id="KW-0808">Transferase</keyword>
<dbReference type="InterPro" id="IPR012967">
    <property type="entry name" value="COMT_dimerisation"/>
</dbReference>
<evidence type="ECO:0000313" key="3">
    <source>
        <dbReference type="Proteomes" id="UP000283530"/>
    </source>
</evidence>
<dbReference type="GO" id="GO:0032259">
    <property type="term" value="P:methylation"/>
    <property type="evidence" value="ECO:0007669"/>
    <property type="project" value="UniProtKB-KW"/>
</dbReference>
<dbReference type="STRING" id="337451.A0A3S3PFM7"/>
<reference evidence="2 3" key="1">
    <citation type="journal article" date="2019" name="Nat. Plants">
        <title>Stout camphor tree genome fills gaps in understanding of flowering plant genome evolution.</title>
        <authorList>
            <person name="Chaw S.M."/>
            <person name="Liu Y.C."/>
            <person name="Wu Y.W."/>
            <person name="Wang H.Y."/>
            <person name="Lin C.I."/>
            <person name="Wu C.S."/>
            <person name="Ke H.M."/>
            <person name="Chang L.Y."/>
            <person name="Hsu C.Y."/>
            <person name="Yang H.T."/>
            <person name="Sudianto E."/>
            <person name="Hsu M.H."/>
            <person name="Wu K.P."/>
            <person name="Wang L.N."/>
            <person name="Leebens-Mack J.H."/>
            <person name="Tsai I.J."/>
        </authorList>
    </citation>
    <scope>NUCLEOTIDE SEQUENCE [LARGE SCALE GENOMIC DNA]</scope>
    <source>
        <strain evidence="3">cv. Chaw 1501</strain>
        <tissue evidence="2">Young leaves</tissue>
    </source>
</reference>
<dbReference type="SUPFAM" id="SSF46785">
    <property type="entry name" value="Winged helix' DNA-binding domain"/>
    <property type="match status" value="1"/>
</dbReference>
<dbReference type="InterPro" id="IPR036390">
    <property type="entry name" value="WH_DNA-bd_sf"/>
</dbReference>
<feature type="domain" description="O-methyltransferase dimerisation" evidence="1">
    <location>
        <begin position="1"/>
        <end position="81"/>
    </location>
</feature>
<dbReference type="AlphaFoldDB" id="A0A3S3PFM7"/>
<dbReference type="Gene3D" id="1.10.10.10">
    <property type="entry name" value="Winged helix-like DNA-binding domain superfamily/Winged helix DNA-binding domain"/>
    <property type="match status" value="1"/>
</dbReference>
<evidence type="ECO:0000259" key="1">
    <source>
        <dbReference type="Pfam" id="PF08100"/>
    </source>
</evidence>